<evidence type="ECO:0000259" key="1">
    <source>
        <dbReference type="Pfam" id="PF13966"/>
    </source>
</evidence>
<feature type="domain" description="Reverse transcriptase zinc-binding" evidence="1">
    <location>
        <begin position="94"/>
        <end position="182"/>
    </location>
</feature>
<gene>
    <name evidence="2" type="ORF">TSUD_368800</name>
</gene>
<reference evidence="3" key="1">
    <citation type="journal article" date="2017" name="Front. Plant Sci.">
        <title>Climate Clever Clovers: New Paradigm to Reduce the Environmental Footprint of Ruminants by Breeding Low Methanogenic Forages Utilizing Haplotype Variation.</title>
        <authorList>
            <person name="Kaur P."/>
            <person name="Appels R."/>
            <person name="Bayer P.E."/>
            <person name="Keeble-Gagnere G."/>
            <person name="Wang J."/>
            <person name="Hirakawa H."/>
            <person name="Shirasawa K."/>
            <person name="Vercoe P."/>
            <person name="Stefanova K."/>
            <person name="Durmic Z."/>
            <person name="Nichols P."/>
            <person name="Revell C."/>
            <person name="Isobe S.N."/>
            <person name="Edwards D."/>
            <person name="Erskine W."/>
        </authorList>
    </citation>
    <scope>NUCLEOTIDE SEQUENCE [LARGE SCALE GENOMIC DNA]</scope>
    <source>
        <strain evidence="3">cv. Daliak</strain>
    </source>
</reference>
<evidence type="ECO:0000313" key="2">
    <source>
        <dbReference type="EMBL" id="GAU44068.1"/>
    </source>
</evidence>
<organism evidence="2 3">
    <name type="scientific">Trifolium subterraneum</name>
    <name type="common">Subterranean clover</name>
    <dbReference type="NCBI Taxonomy" id="3900"/>
    <lineage>
        <taxon>Eukaryota</taxon>
        <taxon>Viridiplantae</taxon>
        <taxon>Streptophyta</taxon>
        <taxon>Embryophyta</taxon>
        <taxon>Tracheophyta</taxon>
        <taxon>Spermatophyta</taxon>
        <taxon>Magnoliopsida</taxon>
        <taxon>eudicotyledons</taxon>
        <taxon>Gunneridae</taxon>
        <taxon>Pentapetalae</taxon>
        <taxon>rosids</taxon>
        <taxon>fabids</taxon>
        <taxon>Fabales</taxon>
        <taxon>Fabaceae</taxon>
        <taxon>Papilionoideae</taxon>
        <taxon>50 kb inversion clade</taxon>
        <taxon>NPAAA clade</taxon>
        <taxon>Hologalegina</taxon>
        <taxon>IRL clade</taxon>
        <taxon>Trifolieae</taxon>
        <taxon>Trifolium</taxon>
    </lineage>
</organism>
<dbReference type="InterPro" id="IPR026960">
    <property type="entry name" value="RVT-Znf"/>
</dbReference>
<dbReference type="OrthoDB" id="1436790at2759"/>
<dbReference type="Proteomes" id="UP000242715">
    <property type="component" value="Unassembled WGS sequence"/>
</dbReference>
<dbReference type="Pfam" id="PF13966">
    <property type="entry name" value="zf-RVT"/>
    <property type="match status" value="1"/>
</dbReference>
<protein>
    <recommendedName>
        <fullName evidence="1">Reverse transcriptase zinc-binding domain-containing protein</fullName>
    </recommendedName>
</protein>
<evidence type="ECO:0000313" key="3">
    <source>
        <dbReference type="Proteomes" id="UP000242715"/>
    </source>
</evidence>
<accession>A0A2Z6NHS3</accession>
<dbReference type="PANTHER" id="PTHR36617">
    <property type="entry name" value="PROTEIN, PUTATIVE-RELATED"/>
    <property type="match status" value="1"/>
</dbReference>
<proteinExistence type="predicted"/>
<dbReference type="AlphaFoldDB" id="A0A2Z6NHS3"/>
<dbReference type="EMBL" id="DF974012">
    <property type="protein sequence ID" value="GAU44068.1"/>
    <property type="molecule type" value="Genomic_DNA"/>
</dbReference>
<dbReference type="PANTHER" id="PTHR36617:SF5">
    <property type="entry name" value="OS05G0421675 PROTEIN"/>
    <property type="match status" value="1"/>
</dbReference>
<sequence>MAKVVKGREGGLRRVLSSGLGMGRLPFSGLARGWEDKMRELGWDDGGAAWLWRRQLWVWEEEMLAECMSLFSDIVLPPNDTDKWVWRHDPGGGYTVRGAYTLLTCPDIAVVDVLTDLIWHKQVPIKVFILPWWLIRNRLPTKDNLVRRHIITPDSQLCVTGCGEVETAQHLFLCCSIFAPLWSLFRAWVWVYPRLIRFQFRTTLFNSLIPPEACALAACSCSSFSYVVFGWCGTSGTIEYSRLKLIQFTTC</sequence>
<name>A0A2Z6NHS3_TRISU</name>
<keyword evidence="3" id="KW-1185">Reference proteome</keyword>